<keyword evidence="1" id="KW-0812">Transmembrane</keyword>
<evidence type="ECO:0000256" key="1">
    <source>
        <dbReference type="SAM" id="Phobius"/>
    </source>
</evidence>
<feature type="transmembrane region" description="Helical" evidence="1">
    <location>
        <begin position="47"/>
        <end position="67"/>
    </location>
</feature>
<evidence type="ECO:0000259" key="3">
    <source>
        <dbReference type="Pfam" id="PF19040"/>
    </source>
</evidence>
<name>A0A6B3NYC5_9PSED</name>
<dbReference type="SUPFAM" id="SSF52266">
    <property type="entry name" value="SGNH hydrolase"/>
    <property type="match status" value="1"/>
</dbReference>
<proteinExistence type="predicted"/>
<keyword evidence="4" id="KW-0808">Transferase</keyword>
<feature type="transmembrane region" description="Helical" evidence="1">
    <location>
        <begin position="157"/>
        <end position="174"/>
    </location>
</feature>
<evidence type="ECO:0000313" key="5">
    <source>
        <dbReference type="Proteomes" id="UP000482634"/>
    </source>
</evidence>
<dbReference type="InterPro" id="IPR050879">
    <property type="entry name" value="Acyltransferase_3"/>
</dbReference>
<protein>
    <submittedName>
        <fullName evidence="4">Acyltransferase</fullName>
    </submittedName>
</protein>
<dbReference type="GO" id="GO:0009103">
    <property type="term" value="P:lipopolysaccharide biosynthetic process"/>
    <property type="evidence" value="ECO:0007669"/>
    <property type="project" value="TreeGrafter"/>
</dbReference>
<dbReference type="RefSeq" id="WP_163947047.1">
    <property type="nucleotide sequence ID" value="NZ_JAAHBU010000236.1"/>
</dbReference>
<keyword evidence="5" id="KW-1185">Reference proteome</keyword>
<keyword evidence="1" id="KW-1133">Transmembrane helix</keyword>
<feature type="transmembrane region" description="Helical" evidence="1">
    <location>
        <begin position="258"/>
        <end position="278"/>
    </location>
</feature>
<dbReference type="InterPro" id="IPR002656">
    <property type="entry name" value="Acyl_transf_3_dom"/>
</dbReference>
<sequence>MFFFDRVPLEGFSKSLYSTLALSANWYFLSSVGYFDGPGESTPLLHMWSLSVEEQFYLFFPIILILIIRKKRTLLPALCAALLVISFAIATYYLYAGKQEIAFYSSLARFWELLVGALLASVQARLNPSRRVADAMEIGGLLLLGVAMFLYTPETLFPGPAALLPTFGTALIIAAHGRGRLVSPVLKWPSIVWVGLISYGLYLWHWPILVFVRYLKPLAGAYELTAAVLISVLLSAASYYWLEAPIRRKKVFSTKRSVFNFGIIATAMLAGMLSLSMIKTVESARLKVNGWVRGVLYDDSRVSALAVIEKEKKYYMGNLNLNYHGGLDEFSLSRFNGYTCSFDGGNTQDRVLGCLVGQAKKDNILVVGDSVGRDTMWALRRAYPNNNFIMIHQSACPPAEFFNKSKGNTCFPQLDDTMQKLAKQVNVNGIVLSFRYRPRHWVHIKNSIPKMRKLVDNIVLVGVNPMFLVTVDKYIKGLPDNVSIPAAIDKGDGKMIGWDFDGIAQEAEQVARKNHIMFADVSRFFCTHSACKLWVDGSYEKPLFWDNQHMTNLGMSSYASYLASKPEIKQVVGDASAGALQ</sequence>
<dbReference type="GO" id="GO:0016747">
    <property type="term" value="F:acyltransferase activity, transferring groups other than amino-acyl groups"/>
    <property type="evidence" value="ECO:0007669"/>
    <property type="project" value="InterPro"/>
</dbReference>
<feature type="domain" description="SGNH" evidence="3">
    <location>
        <begin position="350"/>
        <end position="558"/>
    </location>
</feature>
<evidence type="ECO:0000313" key="4">
    <source>
        <dbReference type="EMBL" id="NER65200.1"/>
    </source>
</evidence>
<dbReference type="PANTHER" id="PTHR23028">
    <property type="entry name" value="ACETYLTRANSFERASE"/>
    <property type="match status" value="1"/>
</dbReference>
<evidence type="ECO:0000259" key="2">
    <source>
        <dbReference type="Pfam" id="PF01757"/>
    </source>
</evidence>
<feature type="transmembrane region" description="Helical" evidence="1">
    <location>
        <begin position="186"/>
        <end position="204"/>
    </location>
</feature>
<organism evidence="4 5">
    <name type="scientific">Pseudomonas brassicae</name>
    <dbReference type="NCBI Taxonomy" id="2708063"/>
    <lineage>
        <taxon>Bacteria</taxon>
        <taxon>Pseudomonadati</taxon>
        <taxon>Pseudomonadota</taxon>
        <taxon>Gammaproteobacteria</taxon>
        <taxon>Pseudomonadales</taxon>
        <taxon>Pseudomonadaceae</taxon>
        <taxon>Pseudomonas</taxon>
    </lineage>
</organism>
<accession>A0A6B3NYC5</accession>
<dbReference type="PANTHER" id="PTHR23028:SF53">
    <property type="entry name" value="ACYL_TRANSF_3 DOMAIN-CONTAINING PROTEIN"/>
    <property type="match status" value="1"/>
</dbReference>
<dbReference type="InterPro" id="IPR043968">
    <property type="entry name" value="SGNH"/>
</dbReference>
<dbReference type="Proteomes" id="UP000482634">
    <property type="component" value="Unassembled WGS sequence"/>
</dbReference>
<keyword evidence="4" id="KW-0012">Acyltransferase</keyword>
<dbReference type="EMBL" id="JAAHBU010000236">
    <property type="protein sequence ID" value="NER65200.1"/>
    <property type="molecule type" value="Genomic_DNA"/>
</dbReference>
<feature type="domain" description="Acyltransferase 3" evidence="2">
    <location>
        <begin position="28"/>
        <end position="238"/>
    </location>
</feature>
<feature type="transmembrane region" description="Helical" evidence="1">
    <location>
        <begin position="224"/>
        <end position="242"/>
    </location>
</feature>
<feature type="transmembrane region" description="Helical" evidence="1">
    <location>
        <begin position="74"/>
        <end position="95"/>
    </location>
</feature>
<gene>
    <name evidence="4" type="ORF">G3436_16660</name>
</gene>
<comment type="caution">
    <text evidence="4">The sequence shown here is derived from an EMBL/GenBank/DDBJ whole genome shotgun (WGS) entry which is preliminary data.</text>
</comment>
<keyword evidence="1" id="KW-0472">Membrane</keyword>
<dbReference type="Pfam" id="PF19040">
    <property type="entry name" value="SGNH"/>
    <property type="match status" value="1"/>
</dbReference>
<reference evidence="4 5" key="1">
    <citation type="submission" date="2020-02" db="EMBL/GenBank/DDBJ databases">
        <title>Broccoli isolated Pseudomonas sp.</title>
        <authorList>
            <person name="Fujikawa T."/>
            <person name="Sawada H."/>
        </authorList>
    </citation>
    <scope>NUCLEOTIDE SEQUENCE [LARGE SCALE GENOMIC DNA]</scope>
    <source>
        <strain evidence="4 5">MAFF212427</strain>
    </source>
</reference>
<dbReference type="AlphaFoldDB" id="A0A6B3NYC5"/>
<dbReference type="Pfam" id="PF01757">
    <property type="entry name" value="Acyl_transf_3"/>
    <property type="match status" value="1"/>
</dbReference>
<feature type="transmembrane region" description="Helical" evidence="1">
    <location>
        <begin position="16"/>
        <end position="35"/>
    </location>
</feature>
<dbReference type="GO" id="GO:0016020">
    <property type="term" value="C:membrane"/>
    <property type="evidence" value="ECO:0007669"/>
    <property type="project" value="TreeGrafter"/>
</dbReference>